<dbReference type="EMBL" id="NVSR01000108">
    <property type="protein sequence ID" value="PCI25880.1"/>
    <property type="molecule type" value="Genomic_DNA"/>
</dbReference>
<evidence type="ECO:0000313" key="1">
    <source>
        <dbReference type="EMBL" id="PCI25880.1"/>
    </source>
</evidence>
<evidence type="ECO:0000313" key="2">
    <source>
        <dbReference type="Proteomes" id="UP000218113"/>
    </source>
</evidence>
<gene>
    <name evidence="1" type="ORF">COB67_10525</name>
</gene>
<name>A0A2A4SWY3_9DELT</name>
<accession>A0A2A4SWY3</accession>
<comment type="caution">
    <text evidence="1">The sequence shown here is derived from an EMBL/GenBank/DDBJ whole genome shotgun (WGS) entry which is preliminary data.</text>
</comment>
<proteinExistence type="predicted"/>
<dbReference type="AlphaFoldDB" id="A0A2A4SWY3"/>
<dbReference type="Proteomes" id="UP000218113">
    <property type="component" value="Unassembled WGS sequence"/>
</dbReference>
<sequence>MGTAEPLRHPTGIFITLWPLVDSLPELANGLMNRVHTLGTAQGRVNDLGENRGDQCCATKAAMYIIFQPSYP</sequence>
<protein>
    <submittedName>
        <fullName evidence="1">Uncharacterized protein</fullName>
    </submittedName>
</protein>
<reference evidence="2" key="1">
    <citation type="submission" date="2017-08" db="EMBL/GenBank/DDBJ databases">
        <title>A dynamic microbial community with high functional redundancy inhabits the cold, oxic subseafloor aquifer.</title>
        <authorList>
            <person name="Tully B.J."/>
            <person name="Wheat C.G."/>
            <person name="Glazer B.T."/>
            <person name="Huber J.A."/>
        </authorList>
    </citation>
    <scope>NUCLEOTIDE SEQUENCE [LARGE SCALE GENOMIC DNA]</scope>
</reference>
<organism evidence="1 2">
    <name type="scientific">SAR324 cluster bacterium</name>
    <dbReference type="NCBI Taxonomy" id="2024889"/>
    <lineage>
        <taxon>Bacteria</taxon>
        <taxon>Deltaproteobacteria</taxon>
        <taxon>SAR324 cluster</taxon>
    </lineage>
</organism>